<dbReference type="EMBL" id="BGPR01000679">
    <property type="protein sequence ID" value="GBM31240.1"/>
    <property type="molecule type" value="Genomic_DNA"/>
</dbReference>
<reference evidence="1 2" key="1">
    <citation type="journal article" date="2019" name="Sci. Rep.">
        <title>Orb-weaving spider Araneus ventricosus genome elucidates the spidroin gene catalogue.</title>
        <authorList>
            <person name="Kono N."/>
            <person name="Nakamura H."/>
            <person name="Ohtoshi R."/>
            <person name="Moran D.A.P."/>
            <person name="Shinohara A."/>
            <person name="Yoshida Y."/>
            <person name="Fujiwara M."/>
            <person name="Mori M."/>
            <person name="Tomita M."/>
            <person name="Arakawa K."/>
        </authorList>
    </citation>
    <scope>NUCLEOTIDE SEQUENCE [LARGE SCALE GENOMIC DNA]</scope>
</reference>
<organism evidence="1 2">
    <name type="scientific">Araneus ventricosus</name>
    <name type="common">Orbweaver spider</name>
    <name type="synonym">Epeira ventricosa</name>
    <dbReference type="NCBI Taxonomy" id="182803"/>
    <lineage>
        <taxon>Eukaryota</taxon>
        <taxon>Metazoa</taxon>
        <taxon>Ecdysozoa</taxon>
        <taxon>Arthropoda</taxon>
        <taxon>Chelicerata</taxon>
        <taxon>Arachnida</taxon>
        <taxon>Araneae</taxon>
        <taxon>Araneomorphae</taxon>
        <taxon>Entelegynae</taxon>
        <taxon>Araneoidea</taxon>
        <taxon>Araneidae</taxon>
        <taxon>Araneus</taxon>
    </lineage>
</organism>
<gene>
    <name evidence="1" type="ORF">AVEN_223438_1</name>
</gene>
<sequence length="91" mass="10404">MDFSRLFCTVKNNSFSFHCSIETYIEHRPHTPVPVTIMATERLNGYGNVTFINPLTTEDSQNPSTVVYGGLFTNGYVTVKDRNLENVDFHR</sequence>
<dbReference type="Proteomes" id="UP000499080">
    <property type="component" value="Unassembled WGS sequence"/>
</dbReference>
<keyword evidence="2" id="KW-1185">Reference proteome</keyword>
<comment type="caution">
    <text evidence="1">The sequence shown here is derived from an EMBL/GenBank/DDBJ whole genome shotgun (WGS) entry which is preliminary data.</text>
</comment>
<evidence type="ECO:0000313" key="2">
    <source>
        <dbReference type="Proteomes" id="UP000499080"/>
    </source>
</evidence>
<name>A0A4Y2EPT8_ARAVE</name>
<evidence type="ECO:0000313" key="1">
    <source>
        <dbReference type="EMBL" id="GBM31240.1"/>
    </source>
</evidence>
<accession>A0A4Y2EPT8</accession>
<proteinExistence type="predicted"/>
<protein>
    <submittedName>
        <fullName evidence="1">Uncharacterized protein</fullName>
    </submittedName>
</protein>
<dbReference type="AlphaFoldDB" id="A0A4Y2EPT8"/>